<keyword evidence="2" id="KW-0479">Metal-binding</keyword>
<keyword evidence="4" id="KW-0862">Zinc</keyword>
<dbReference type="EMBL" id="CAEZXP010000004">
    <property type="protein sequence ID" value="CAB4700766.1"/>
    <property type="molecule type" value="Genomic_DNA"/>
</dbReference>
<keyword evidence="3" id="KW-0378">Hydrolase</keyword>
<dbReference type="SUPFAM" id="SSF102712">
    <property type="entry name" value="JAB1/MPN domain"/>
    <property type="match status" value="1"/>
</dbReference>
<dbReference type="Gene3D" id="3.40.140.10">
    <property type="entry name" value="Cytidine Deaminase, domain 2"/>
    <property type="match status" value="1"/>
</dbReference>
<accession>A0A6J6PQK5</accession>
<keyword evidence="1" id="KW-0645">Protease</keyword>
<dbReference type="InterPro" id="IPR028090">
    <property type="entry name" value="JAB_dom_prok"/>
</dbReference>
<evidence type="ECO:0000313" key="7">
    <source>
        <dbReference type="EMBL" id="CAB4700766.1"/>
    </source>
</evidence>
<protein>
    <submittedName>
        <fullName evidence="7">Unannotated protein</fullName>
    </submittedName>
</protein>
<reference evidence="7" key="1">
    <citation type="submission" date="2020-05" db="EMBL/GenBank/DDBJ databases">
        <authorList>
            <person name="Chiriac C."/>
            <person name="Salcher M."/>
            <person name="Ghai R."/>
            <person name="Kavagutti S V."/>
        </authorList>
    </citation>
    <scope>NUCLEOTIDE SEQUENCE</scope>
</reference>
<proteinExistence type="predicted"/>
<dbReference type="AlphaFoldDB" id="A0A6J6PQK5"/>
<dbReference type="PANTHER" id="PTHR34858">
    <property type="entry name" value="CYSO-CYSTEINE PEPTIDASE"/>
    <property type="match status" value="1"/>
</dbReference>
<evidence type="ECO:0000256" key="5">
    <source>
        <dbReference type="ARBA" id="ARBA00023049"/>
    </source>
</evidence>
<gene>
    <name evidence="7" type="ORF">UFOPK2399_01339</name>
</gene>
<name>A0A6J6PQK5_9ZZZZ</name>
<dbReference type="GO" id="GO:0006508">
    <property type="term" value="P:proteolysis"/>
    <property type="evidence" value="ECO:0007669"/>
    <property type="project" value="UniProtKB-KW"/>
</dbReference>
<dbReference type="GO" id="GO:0008235">
    <property type="term" value="F:metalloexopeptidase activity"/>
    <property type="evidence" value="ECO:0007669"/>
    <property type="project" value="TreeGrafter"/>
</dbReference>
<sequence length="126" mass="14502">MNLTISQAIRDELHQHAADEAPNECCGVIVFKDGTAERYVRGTNKLASPYRYELEIDPEVWFLEDDGYDLAVFHSHPETEPRPSKTDRELAGLWSGKPFLIYGLALRELRAWKIARDEVEEIELLD</sequence>
<dbReference type="PANTHER" id="PTHR34858:SF1">
    <property type="entry name" value="CYSO-CYSTEINE PEPTIDASE"/>
    <property type="match status" value="1"/>
</dbReference>
<feature type="domain" description="JAB" evidence="6">
    <location>
        <begin position="7"/>
        <end position="114"/>
    </location>
</feature>
<evidence type="ECO:0000256" key="2">
    <source>
        <dbReference type="ARBA" id="ARBA00022723"/>
    </source>
</evidence>
<evidence type="ECO:0000256" key="1">
    <source>
        <dbReference type="ARBA" id="ARBA00022670"/>
    </source>
</evidence>
<keyword evidence="5" id="KW-0482">Metalloprotease</keyword>
<dbReference type="Pfam" id="PF14464">
    <property type="entry name" value="Prok-JAB"/>
    <property type="match status" value="1"/>
</dbReference>
<dbReference type="CDD" id="cd08070">
    <property type="entry name" value="MPN_like"/>
    <property type="match status" value="1"/>
</dbReference>
<dbReference type="InterPro" id="IPR051929">
    <property type="entry name" value="VirAsm_ModProt"/>
</dbReference>
<evidence type="ECO:0000256" key="3">
    <source>
        <dbReference type="ARBA" id="ARBA00022801"/>
    </source>
</evidence>
<evidence type="ECO:0000259" key="6">
    <source>
        <dbReference type="Pfam" id="PF14464"/>
    </source>
</evidence>
<organism evidence="7">
    <name type="scientific">freshwater metagenome</name>
    <dbReference type="NCBI Taxonomy" id="449393"/>
    <lineage>
        <taxon>unclassified sequences</taxon>
        <taxon>metagenomes</taxon>
        <taxon>ecological metagenomes</taxon>
    </lineage>
</organism>
<dbReference type="GO" id="GO:0008270">
    <property type="term" value="F:zinc ion binding"/>
    <property type="evidence" value="ECO:0007669"/>
    <property type="project" value="TreeGrafter"/>
</dbReference>
<evidence type="ECO:0000256" key="4">
    <source>
        <dbReference type="ARBA" id="ARBA00022833"/>
    </source>
</evidence>